<keyword evidence="4" id="KW-1185">Reference proteome</keyword>
<reference evidence="3" key="1">
    <citation type="submission" date="2021-07" db="EMBL/GenBank/DDBJ databases">
        <authorList>
            <person name="Durling M."/>
        </authorList>
    </citation>
    <scope>NUCLEOTIDE SEQUENCE</scope>
</reference>
<accession>A0A9N9Q5D6</accession>
<gene>
    <name evidence="3" type="ORF">HYALB_00005661</name>
</gene>
<organism evidence="3 4">
    <name type="scientific">Hymenoscyphus albidus</name>
    <dbReference type="NCBI Taxonomy" id="595503"/>
    <lineage>
        <taxon>Eukaryota</taxon>
        <taxon>Fungi</taxon>
        <taxon>Dikarya</taxon>
        <taxon>Ascomycota</taxon>
        <taxon>Pezizomycotina</taxon>
        <taxon>Leotiomycetes</taxon>
        <taxon>Helotiales</taxon>
        <taxon>Helotiaceae</taxon>
        <taxon>Hymenoscyphus</taxon>
    </lineage>
</organism>
<feature type="compositionally biased region" description="Polar residues" evidence="1">
    <location>
        <begin position="259"/>
        <end position="274"/>
    </location>
</feature>
<proteinExistence type="predicted"/>
<feature type="region of interest" description="Disordered" evidence="1">
    <location>
        <begin position="379"/>
        <end position="525"/>
    </location>
</feature>
<name>A0A9N9Q5D6_9HELO</name>
<feature type="compositionally biased region" description="Polar residues" evidence="1">
    <location>
        <begin position="422"/>
        <end position="439"/>
    </location>
</feature>
<feature type="compositionally biased region" description="Basic and acidic residues" evidence="1">
    <location>
        <begin position="503"/>
        <end position="512"/>
    </location>
</feature>
<dbReference type="OrthoDB" id="5424234at2759"/>
<feature type="compositionally biased region" description="Basic and acidic residues" evidence="1">
    <location>
        <begin position="174"/>
        <end position="183"/>
    </location>
</feature>
<dbReference type="Proteomes" id="UP000701801">
    <property type="component" value="Unassembled WGS sequence"/>
</dbReference>
<dbReference type="InterPro" id="IPR013860">
    <property type="entry name" value="AreA_GATA"/>
</dbReference>
<feature type="compositionally biased region" description="Basic and acidic residues" evidence="1">
    <location>
        <begin position="312"/>
        <end position="342"/>
    </location>
</feature>
<dbReference type="AlphaFoldDB" id="A0A9N9Q5D6"/>
<sequence>MEPEPEPRILPKGFVVNSDQIEGNIERIASEPVGVEDIAKIWKVYTTTKRRLLDPTAERLENYWWRIWGSRRRHLDGATVARLFANISGGQSFVPLRGPPNRDEGDTPVKKNTPLAPESTTSTAPQRPNPRPIRNHTSSSSNLSRPPTVMPHPILKKTRGPSSNGPRPTARFVSPHESEHETEPASSSTSNAHVVVQPPSPLASEDTKADKKSSATTRKKPTKPTFVATSATKKKRPVMPRRQSSQTSQVSQISNTSSATGSPASLQSPAQRTLTELGVARGKRAAPSRFQENFSPTLRTPAAKPGSKARSKSIERSTSSERSKSNERTKSNERSKSKERKNVSPKKLVQEEPELELEGVGPNELISVIPSISTSSSIIGQRLQEEAQSNGSKASQRGSPEKPSQPGLVRKLSGMGRKEGSKSSASIAPTLTAVTTHGDSTQDVRSENMNPSTSAKDKGKGRAIGEYQPDIFAKRPDQNVASPSTSEYSASLARSKSQLTLLLEKDQKDRAKNAGHGSPSGKRRS</sequence>
<feature type="domain" description="Nitrogen regulatory protein areA GATA-like" evidence="2">
    <location>
        <begin position="41"/>
        <end position="69"/>
    </location>
</feature>
<evidence type="ECO:0000313" key="4">
    <source>
        <dbReference type="Proteomes" id="UP000701801"/>
    </source>
</evidence>
<protein>
    <recommendedName>
        <fullName evidence="2">Nitrogen regulatory protein areA GATA-like domain-containing protein</fullName>
    </recommendedName>
</protein>
<evidence type="ECO:0000256" key="1">
    <source>
        <dbReference type="SAM" id="MobiDB-lite"/>
    </source>
</evidence>
<feature type="compositionally biased region" description="Polar residues" evidence="1">
    <location>
        <begin position="135"/>
        <end position="145"/>
    </location>
</feature>
<evidence type="ECO:0000313" key="3">
    <source>
        <dbReference type="EMBL" id="CAG8975332.1"/>
    </source>
</evidence>
<feature type="region of interest" description="Disordered" evidence="1">
    <location>
        <begin position="90"/>
        <end position="363"/>
    </location>
</feature>
<evidence type="ECO:0000259" key="2">
    <source>
        <dbReference type="Pfam" id="PF08550"/>
    </source>
</evidence>
<dbReference type="Pfam" id="PF08550">
    <property type="entry name" value="GATA_AreA"/>
    <property type="match status" value="1"/>
</dbReference>
<feature type="compositionally biased region" description="Polar residues" evidence="1">
    <location>
        <begin position="479"/>
        <end position="500"/>
    </location>
</feature>
<feature type="compositionally biased region" description="Low complexity" evidence="1">
    <location>
        <begin position="243"/>
        <end position="258"/>
    </location>
</feature>
<feature type="compositionally biased region" description="Basic and acidic residues" evidence="1">
    <location>
        <begin position="100"/>
        <end position="109"/>
    </location>
</feature>
<comment type="caution">
    <text evidence="3">The sequence shown here is derived from an EMBL/GenBank/DDBJ whole genome shotgun (WGS) entry which is preliminary data.</text>
</comment>
<feature type="compositionally biased region" description="Polar residues" evidence="1">
    <location>
        <begin position="386"/>
        <end position="398"/>
    </location>
</feature>
<dbReference type="EMBL" id="CAJVRM010000133">
    <property type="protein sequence ID" value="CAG8975332.1"/>
    <property type="molecule type" value="Genomic_DNA"/>
</dbReference>